<proteinExistence type="predicted"/>
<gene>
    <name evidence="2" type="ORF">L227DRAFT_311506</name>
</gene>
<reference evidence="2" key="1">
    <citation type="journal article" date="2018" name="Genome Biol. Evol.">
        <title>Genomics and development of Lentinus tigrinus, a white-rot wood-decaying mushroom with dimorphic fruiting bodies.</title>
        <authorList>
            <person name="Wu B."/>
            <person name="Xu Z."/>
            <person name="Knudson A."/>
            <person name="Carlson A."/>
            <person name="Chen N."/>
            <person name="Kovaka S."/>
            <person name="LaButti K."/>
            <person name="Lipzen A."/>
            <person name="Pennachio C."/>
            <person name="Riley R."/>
            <person name="Schakwitz W."/>
            <person name="Umezawa K."/>
            <person name="Ohm R.A."/>
            <person name="Grigoriev I.V."/>
            <person name="Nagy L.G."/>
            <person name="Gibbons J."/>
            <person name="Hibbett D."/>
        </authorList>
    </citation>
    <scope>NUCLEOTIDE SEQUENCE [LARGE SCALE GENOMIC DNA]</scope>
    <source>
        <strain evidence="2">ALCF2SS1-6</strain>
    </source>
</reference>
<evidence type="ECO:0000313" key="2">
    <source>
        <dbReference type="EMBL" id="RPD55219.1"/>
    </source>
</evidence>
<evidence type="ECO:0000313" key="3">
    <source>
        <dbReference type="Proteomes" id="UP000313359"/>
    </source>
</evidence>
<organism evidence="2 3">
    <name type="scientific">Lentinus tigrinus ALCF2SS1-6</name>
    <dbReference type="NCBI Taxonomy" id="1328759"/>
    <lineage>
        <taxon>Eukaryota</taxon>
        <taxon>Fungi</taxon>
        <taxon>Dikarya</taxon>
        <taxon>Basidiomycota</taxon>
        <taxon>Agaricomycotina</taxon>
        <taxon>Agaricomycetes</taxon>
        <taxon>Polyporales</taxon>
        <taxon>Polyporaceae</taxon>
        <taxon>Lentinus</taxon>
    </lineage>
</organism>
<evidence type="ECO:0000256" key="1">
    <source>
        <dbReference type="SAM" id="MobiDB-lite"/>
    </source>
</evidence>
<dbReference type="AlphaFoldDB" id="A0A5C2RVX5"/>
<keyword evidence="3" id="KW-1185">Reference proteome</keyword>
<protein>
    <submittedName>
        <fullName evidence="2">Uncharacterized protein</fullName>
    </submittedName>
</protein>
<dbReference type="EMBL" id="ML122297">
    <property type="protein sequence ID" value="RPD55219.1"/>
    <property type="molecule type" value="Genomic_DNA"/>
</dbReference>
<sequence>MTALKEETGGGMTSDERPETKVLVERNHICTDRIACATQDRRVQQACAIRNQGPKPSSCLPKKPGPSCRDVRAEHLPTRDRQIHKHSLKFVTFGRTYAENIHRKHTTGHAGCRIPHSSFEGRRPSSPGAPRSEAHSL</sequence>
<name>A0A5C2RVX5_9APHY</name>
<accession>A0A5C2RVX5</accession>
<feature type="region of interest" description="Disordered" evidence="1">
    <location>
        <begin position="105"/>
        <end position="137"/>
    </location>
</feature>
<dbReference type="Proteomes" id="UP000313359">
    <property type="component" value="Unassembled WGS sequence"/>
</dbReference>